<dbReference type="Gene3D" id="3.40.1420.30">
    <property type="match status" value="1"/>
</dbReference>
<organism evidence="1 2">
    <name type="scientific">Poritiphilus flavus</name>
    <dbReference type="NCBI Taxonomy" id="2697053"/>
    <lineage>
        <taxon>Bacteria</taxon>
        <taxon>Pseudomonadati</taxon>
        <taxon>Bacteroidota</taxon>
        <taxon>Flavobacteriia</taxon>
        <taxon>Flavobacteriales</taxon>
        <taxon>Flavobacteriaceae</taxon>
        <taxon>Poritiphilus</taxon>
    </lineage>
</organism>
<comment type="caution">
    <text evidence="1">The sequence shown here is derived from an EMBL/GenBank/DDBJ whole genome shotgun (WGS) entry which is preliminary data.</text>
</comment>
<evidence type="ECO:0000313" key="2">
    <source>
        <dbReference type="Proteomes" id="UP000475249"/>
    </source>
</evidence>
<dbReference type="Proteomes" id="UP000475249">
    <property type="component" value="Unassembled WGS sequence"/>
</dbReference>
<evidence type="ECO:0000313" key="1">
    <source>
        <dbReference type="EMBL" id="NAS12664.1"/>
    </source>
</evidence>
<keyword evidence="2" id="KW-1185">Reference proteome</keyword>
<dbReference type="AlphaFoldDB" id="A0A6L9ED34"/>
<sequence length="183" mass="21873">MVAQDKTVPQVKREREFRIKKSQFPEQAVDFLKEKLENAKKIRFYKEIDSNRTSYEVKFKKDRLKYSVEFSEAGKLEDIEILIREIDLPNESLNQINSYLRQSFKKFRIRKIQQQYVASPGENPEITLKNAFQNLLLPTLNYEFIISGKQEEEYQDYEILFDASGNFLKLRRSLPANYDHVLY</sequence>
<dbReference type="SUPFAM" id="SSF160574">
    <property type="entry name" value="BT0923-like"/>
    <property type="match status" value="1"/>
</dbReference>
<dbReference type="EMBL" id="WXYO01000005">
    <property type="protein sequence ID" value="NAS12664.1"/>
    <property type="molecule type" value="Genomic_DNA"/>
</dbReference>
<accession>A0A6L9ED34</accession>
<proteinExistence type="predicted"/>
<protein>
    <submittedName>
        <fullName evidence="1">Uncharacterized protein</fullName>
    </submittedName>
</protein>
<gene>
    <name evidence="1" type="ORF">GTQ38_11665</name>
</gene>
<name>A0A6L9ED34_9FLAO</name>
<reference evidence="1 2" key="1">
    <citation type="submission" date="2020-01" db="EMBL/GenBank/DDBJ databases">
        <title>Bacteria diversity of Porities sp.</title>
        <authorList>
            <person name="Wang G."/>
        </authorList>
    </citation>
    <scope>NUCLEOTIDE SEQUENCE [LARGE SCALE GENOMIC DNA]</scope>
    <source>
        <strain evidence="1 2">R33</strain>
    </source>
</reference>